<proteinExistence type="predicted"/>
<gene>
    <name evidence="1" type="ORF">TNCV_2208051</name>
</gene>
<reference evidence="1" key="1">
    <citation type="submission" date="2020-08" db="EMBL/GenBank/DDBJ databases">
        <title>Multicomponent nature underlies the extraordinary mechanical properties of spider dragline silk.</title>
        <authorList>
            <person name="Kono N."/>
            <person name="Nakamura H."/>
            <person name="Mori M."/>
            <person name="Yoshida Y."/>
            <person name="Ohtoshi R."/>
            <person name="Malay A.D."/>
            <person name="Moran D.A.P."/>
            <person name="Tomita M."/>
            <person name="Numata K."/>
            <person name="Arakawa K."/>
        </authorList>
    </citation>
    <scope>NUCLEOTIDE SEQUENCE</scope>
</reference>
<dbReference type="AlphaFoldDB" id="A0A8X6VGN6"/>
<keyword evidence="2" id="KW-1185">Reference proteome</keyword>
<organism evidence="1 2">
    <name type="scientific">Trichonephila clavipes</name>
    <name type="common">Golden silk orbweaver</name>
    <name type="synonym">Nephila clavipes</name>
    <dbReference type="NCBI Taxonomy" id="2585209"/>
    <lineage>
        <taxon>Eukaryota</taxon>
        <taxon>Metazoa</taxon>
        <taxon>Ecdysozoa</taxon>
        <taxon>Arthropoda</taxon>
        <taxon>Chelicerata</taxon>
        <taxon>Arachnida</taxon>
        <taxon>Araneae</taxon>
        <taxon>Araneomorphae</taxon>
        <taxon>Entelegynae</taxon>
        <taxon>Araneoidea</taxon>
        <taxon>Nephilidae</taxon>
        <taxon>Trichonephila</taxon>
    </lineage>
</organism>
<protein>
    <submittedName>
        <fullName evidence="1">Uncharacterized protein</fullName>
    </submittedName>
</protein>
<dbReference type="Proteomes" id="UP000887159">
    <property type="component" value="Unassembled WGS sequence"/>
</dbReference>
<evidence type="ECO:0000313" key="2">
    <source>
        <dbReference type="Proteomes" id="UP000887159"/>
    </source>
</evidence>
<evidence type="ECO:0000313" key="1">
    <source>
        <dbReference type="EMBL" id="GFY05360.1"/>
    </source>
</evidence>
<dbReference type="EMBL" id="BMAU01021250">
    <property type="protein sequence ID" value="GFY05360.1"/>
    <property type="molecule type" value="Genomic_DNA"/>
</dbReference>
<comment type="caution">
    <text evidence="1">The sequence shown here is derived from an EMBL/GenBank/DDBJ whole genome shotgun (WGS) entry which is preliminary data.</text>
</comment>
<accession>A0A8X6VGN6</accession>
<name>A0A8X6VGN6_TRICX</name>
<sequence length="87" mass="10079">MKNACRERLFGSIKLLGTLDTINLSEPKCGKSRVKYGKSTGPALFMRLRNESHWRKGFRPLLLLPPGLWGERYQHFTDYIGEKRVRG</sequence>